<reference evidence="2 3" key="1">
    <citation type="submission" date="2020-03" db="EMBL/GenBank/DDBJ databases">
        <title>FDA dAtabase for Regulatory Grade micrObial Sequences (FDA-ARGOS): Supporting development and validation of Infectious Disease Dx tests.</title>
        <authorList>
            <person name="Campos J."/>
            <person name="Goldberg B."/>
            <person name="Tallon L."/>
            <person name="Sadzewicz L."/>
            <person name="Vavikolanu K."/>
            <person name="Mehta A."/>
            <person name="Aluvathingal J."/>
            <person name="Nadendla S."/>
            <person name="Nandy P."/>
            <person name="Geyer C."/>
            <person name="Yan Y."/>
            <person name="Sichtig H."/>
        </authorList>
    </citation>
    <scope>NUCLEOTIDE SEQUENCE [LARGE SCALE GENOMIC DNA]</scope>
    <source>
        <strain evidence="2 3">FDAARGOS_656</strain>
    </source>
</reference>
<dbReference type="Gene3D" id="2.130.10.10">
    <property type="entry name" value="YVTN repeat-like/Quinoprotein amine dehydrogenase"/>
    <property type="match status" value="1"/>
</dbReference>
<dbReference type="InterPro" id="IPR001680">
    <property type="entry name" value="WD40_rpt"/>
</dbReference>
<organism evidence="2 3">
    <name type="scientific">Candida albicans</name>
    <name type="common">Yeast</name>
    <dbReference type="NCBI Taxonomy" id="5476"/>
    <lineage>
        <taxon>Eukaryota</taxon>
        <taxon>Fungi</taxon>
        <taxon>Dikarya</taxon>
        <taxon>Ascomycota</taxon>
        <taxon>Saccharomycotina</taxon>
        <taxon>Pichiomycetes</taxon>
        <taxon>Debaryomycetaceae</taxon>
        <taxon>Candida/Lodderomyces clade</taxon>
        <taxon>Candida</taxon>
    </lineage>
</organism>
<proteinExistence type="predicted"/>
<protein>
    <submittedName>
        <fullName evidence="2">WD domain, G-beta repeat family protein</fullName>
    </submittedName>
</protein>
<dbReference type="AlphaFoldDB" id="A0A8H6F5Q7"/>
<gene>
    <name evidence="2" type="ORF">FOB64_001873</name>
</gene>
<dbReference type="EMBL" id="JABWAD010000022">
    <property type="protein sequence ID" value="KAF6070796.1"/>
    <property type="molecule type" value="Genomic_DNA"/>
</dbReference>
<dbReference type="SMART" id="SM00320">
    <property type="entry name" value="WD40"/>
    <property type="match status" value="3"/>
</dbReference>
<feature type="repeat" description="WD" evidence="1">
    <location>
        <begin position="51"/>
        <end position="81"/>
    </location>
</feature>
<dbReference type="Pfam" id="PF00400">
    <property type="entry name" value="WD40"/>
    <property type="match status" value="1"/>
</dbReference>
<accession>A0A8H6F5Q7</accession>
<dbReference type="InterPro" id="IPR015943">
    <property type="entry name" value="WD40/YVTN_repeat-like_dom_sf"/>
</dbReference>
<name>A0A8H6F5Q7_CANAX</name>
<dbReference type="SMR" id="A0A8H6F5Q7"/>
<keyword evidence="1" id="KW-0853">WD repeat</keyword>
<evidence type="ECO:0000313" key="3">
    <source>
        <dbReference type="Proteomes" id="UP000536275"/>
    </source>
</evidence>
<comment type="caution">
    <text evidence="2">The sequence shown here is derived from an EMBL/GenBank/DDBJ whole genome shotgun (WGS) entry which is preliminary data.</text>
</comment>
<dbReference type="InterPro" id="IPR036322">
    <property type="entry name" value="WD40_repeat_dom_sf"/>
</dbReference>
<evidence type="ECO:0000256" key="1">
    <source>
        <dbReference type="PROSITE-ProRule" id="PRU00221"/>
    </source>
</evidence>
<dbReference type="Proteomes" id="UP000536275">
    <property type="component" value="Unassembled WGS sequence"/>
</dbReference>
<sequence length="377" mass="42568">MLSTKFTLRSHKSSVAYIYQDPRTPFNLFTADSSGLIINWDLTIRRPKKSWQAHTDTILTISTIHNHLLTHSRDNTIKIWDESYSCVLEIPCNALNFSNICIIYDLLITPASINSNNLDVYKIDKDWQITRLISDFDVYKLVNKGEIIEEIGSSGTSRNDFGIIMQMKIIHTNTTTTTSENNSDYIIYVGFESGDIVGLQLILPRARILSTTGNTNDKTLINQSAKFILQYHNSTHVPNPVICLSNLDSVLVSGSTTNKVIIHSDPIEIMKMDHSGIQAIVNFKNDRLIFGYWNGYIQYGDISINQSLPKLGNTEQEKSKLTKKLTFMTILNESNQETLQSPTGKSKYLALLKSKRNLVFPLLLAGYEDGSILAYNI</sequence>
<dbReference type="SUPFAM" id="SSF50978">
    <property type="entry name" value="WD40 repeat-like"/>
    <property type="match status" value="1"/>
</dbReference>
<dbReference type="PROSITE" id="PS50082">
    <property type="entry name" value="WD_REPEATS_2"/>
    <property type="match status" value="1"/>
</dbReference>
<evidence type="ECO:0000313" key="2">
    <source>
        <dbReference type="EMBL" id="KAF6070796.1"/>
    </source>
</evidence>